<keyword evidence="13 15" id="KW-0472">Membrane</keyword>
<dbReference type="GO" id="GO:0006879">
    <property type="term" value="P:intracellular iron ion homeostasis"/>
    <property type="evidence" value="ECO:0007669"/>
    <property type="project" value="TreeGrafter"/>
</dbReference>
<feature type="transmembrane region" description="Helical" evidence="15">
    <location>
        <begin position="188"/>
        <end position="211"/>
    </location>
</feature>
<dbReference type="OrthoDB" id="3944240at2759"/>
<reference evidence="17 18" key="1">
    <citation type="submission" date="2016-05" db="EMBL/GenBank/DDBJ databases">
        <title>Comparative genomics of biotechnologically important yeasts.</title>
        <authorList>
            <consortium name="DOE Joint Genome Institute"/>
            <person name="Riley R."/>
            <person name="Haridas S."/>
            <person name="Wolfe K.H."/>
            <person name="Lopes M.R."/>
            <person name="Hittinger C.T."/>
            <person name="Goker M."/>
            <person name="Salamov A."/>
            <person name="Wisecaver J."/>
            <person name="Long T.M."/>
            <person name="Aerts A.L."/>
            <person name="Barry K."/>
            <person name="Choi C."/>
            <person name="Clum A."/>
            <person name="Coughlan A.Y."/>
            <person name="Deshpande S."/>
            <person name="Douglass A.P."/>
            <person name="Hanson S.J."/>
            <person name="Klenk H.-P."/>
            <person name="LaButti K."/>
            <person name="Lapidus A."/>
            <person name="Lindquist E."/>
            <person name="Lipzen A."/>
            <person name="Meier-kolthoff J.P."/>
            <person name="Ohm R.A."/>
            <person name="Otillar R.P."/>
            <person name="Pangilinan J."/>
            <person name="Peng Y."/>
            <person name="Rokas A."/>
            <person name="Rosa C.A."/>
            <person name="Scheuner C."/>
            <person name="Sibirny A.A."/>
            <person name="Slot J.C."/>
            <person name="Stielow J.B."/>
            <person name="Sun H."/>
            <person name="Kurtzman C.P."/>
            <person name="Blackwell M."/>
            <person name="Grigoriev I.V."/>
            <person name="Jeffries T.W."/>
        </authorList>
    </citation>
    <scope>NUCLEOTIDE SEQUENCE [LARGE SCALE GENOMIC DNA]</scope>
    <source>
        <strain evidence="17 18">NRRL YB-4993</strain>
    </source>
</reference>
<dbReference type="STRING" id="869754.A0A1A0HET1"/>
<evidence type="ECO:0000256" key="9">
    <source>
        <dbReference type="ARBA" id="ARBA00022982"/>
    </source>
</evidence>
<evidence type="ECO:0000256" key="15">
    <source>
        <dbReference type="SAM" id="Phobius"/>
    </source>
</evidence>
<organism evidence="17 18">
    <name type="scientific">Metschnikowia bicuspidata var. bicuspidata NRRL YB-4993</name>
    <dbReference type="NCBI Taxonomy" id="869754"/>
    <lineage>
        <taxon>Eukaryota</taxon>
        <taxon>Fungi</taxon>
        <taxon>Dikarya</taxon>
        <taxon>Ascomycota</taxon>
        <taxon>Saccharomycotina</taxon>
        <taxon>Pichiomycetes</taxon>
        <taxon>Metschnikowiaceae</taxon>
        <taxon>Metschnikowia</taxon>
    </lineage>
</organism>
<dbReference type="InterPro" id="IPR051410">
    <property type="entry name" value="Ferric/Cupric_Reductase"/>
</dbReference>
<dbReference type="InterPro" id="IPR013112">
    <property type="entry name" value="FAD-bd_8"/>
</dbReference>
<dbReference type="GO" id="GO:0052851">
    <property type="term" value="F:ferric-chelate reductase (NADPH) activity"/>
    <property type="evidence" value="ECO:0007669"/>
    <property type="project" value="UniProtKB-EC"/>
</dbReference>
<dbReference type="Pfam" id="PF01794">
    <property type="entry name" value="Ferric_reduct"/>
    <property type="match status" value="1"/>
</dbReference>
<keyword evidence="6" id="KW-0285">Flavoprotein</keyword>
<feature type="transmembrane region" description="Helical" evidence="15">
    <location>
        <begin position="81"/>
        <end position="103"/>
    </location>
</feature>
<dbReference type="InterPro" id="IPR017938">
    <property type="entry name" value="Riboflavin_synthase-like_b-brl"/>
</dbReference>
<evidence type="ECO:0000256" key="2">
    <source>
        <dbReference type="ARBA" id="ARBA00006278"/>
    </source>
</evidence>
<feature type="transmembrane region" description="Helical" evidence="15">
    <location>
        <begin position="247"/>
        <end position="264"/>
    </location>
</feature>
<proteinExistence type="inferred from homology"/>
<evidence type="ECO:0000256" key="14">
    <source>
        <dbReference type="ARBA" id="ARBA00048483"/>
    </source>
</evidence>
<sequence length="595" mass="68324">MAIPFAEQYFVEKERNFKYLFLSVAVSILLPILHGVFFLWVPWVLRGRRTADTIKYKPYFTVLKYYETLTKTFNYKMFGKVFYFQPSLLLVAAFHIGITTIFAISETKDLTYETWYYIVSKRVGRLSIAHVPITLILVAKNNIVSAASGLTIDKTVFLHKWYGRSMFITAIIHMSLSLKYWLGIKFEVMVLIPPQIFGFIAFSCLGMMNVASLKFIRNMAFDFFLAQHRIFNFIMLLLAYFHNGGNHAAVILGVHLLVADRIVGRVMGIIHKRRGPTKGLCDFEILDESTVRVSIPIKPRKTSNRWYWFFLPRYRTWRAGQHVLFNCNKVALLAYHPFTISSLPESGKMVLVIKVQTGFTKQLHKKLCKMTEIEDPESIEGCTGINGPFGANYQPLTKFDSIVFFSAGSGATFTLPVALDLLQTLQQRDESMDYLYRPQSTQIRIVMVVKKWANLQWFDHLWRHFIPFLSSGRAQLVLHITQEVANFGEENYERNKEKLTNIREASTEFNDEASSSRGSFPNLDTGGVSILQGRPDLESIITSSVERLCSPSYRKAFACVSCGPEAFNQNIKSVCNKSRWLPKAPDIYCYEESFE</sequence>
<dbReference type="InterPro" id="IPR013130">
    <property type="entry name" value="Fe3_Rdtase_TM_dom"/>
</dbReference>
<evidence type="ECO:0000256" key="6">
    <source>
        <dbReference type="ARBA" id="ARBA00022630"/>
    </source>
</evidence>
<keyword evidence="12" id="KW-0406">Ion transport</keyword>
<evidence type="ECO:0000256" key="1">
    <source>
        <dbReference type="ARBA" id="ARBA00004651"/>
    </source>
</evidence>
<evidence type="ECO:0000256" key="12">
    <source>
        <dbReference type="ARBA" id="ARBA00023065"/>
    </source>
</evidence>
<evidence type="ECO:0000313" key="18">
    <source>
        <dbReference type="Proteomes" id="UP000092555"/>
    </source>
</evidence>
<dbReference type="Proteomes" id="UP000092555">
    <property type="component" value="Unassembled WGS sequence"/>
</dbReference>
<comment type="similarity">
    <text evidence="2">Belongs to the ferric reductase (FRE) family.</text>
</comment>
<comment type="catalytic activity">
    <reaction evidence="14">
        <text>2 a Fe(II)-siderophore + NADP(+) + H(+) = 2 a Fe(III)-siderophore + NADPH</text>
        <dbReference type="Rhea" id="RHEA:28795"/>
        <dbReference type="Rhea" id="RHEA-COMP:11342"/>
        <dbReference type="Rhea" id="RHEA-COMP:11344"/>
        <dbReference type="ChEBI" id="CHEBI:15378"/>
        <dbReference type="ChEBI" id="CHEBI:29033"/>
        <dbReference type="ChEBI" id="CHEBI:29034"/>
        <dbReference type="ChEBI" id="CHEBI:57783"/>
        <dbReference type="ChEBI" id="CHEBI:58349"/>
        <dbReference type="EC" id="1.16.1.9"/>
    </reaction>
</comment>
<dbReference type="AlphaFoldDB" id="A0A1A0HET1"/>
<dbReference type="Pfam" id="PF08022">
    <property type="entry name" value="FAD_binding_8"/>
    <property type="match status" value="1"/>
</dbReference>
<keyword evidence="8" id="KW-0274">FAD</keyword>
<evidence type="ECO:0000256" key="4">
    <source>
        <dbReference type="ARBA" id="ARBA00022448"/>
    </source>
</evidence>
<evidence type="ECO:0000256" key="8">
    <source>
        <dbReference type="ARBA" id="ARBA00022827"/>
    </source>
</evidence>
<evidence type="ECO:0000256" key="11">
    <source>
        <dbReference type="ARBA" id="ARBA00023002"/>
    </source>
</evidence>
<dbReference type="GeneID" id="30030039"/>
<dbReference type="CDD" id="cd06186">
    <property type="entry name" value="NOX_Duox_like_FAD_NADP"/>
    <property type="match status" value="1"/>
</dbReference>
<keyword evidence="18" id="KW-1185">Reference proteome</keyword>
<dbReference type="Gene3D" id="3.40.50.80">
    <property type="entry name" value="Nucleotide-binding domain of ferredoxin-NADP reductase (FNR) module"/>
    <property type="match status" value="1"/>
</dbReference>
<keyword evidence="11" id="KW-0560">Oxidoreductase</keyword>
<dbReference type="Pfam" id="PF08030">
    <property type="entry name" value="NAD_binding_6"/>
    <property type="match status" value="1"/>
</dbReference>
<evidence type="ECO:0000313" key="17">
    <source>
        <dbReference type="EMBL" id="OBA22634.1"/>
    </source>
</evidence>
<dbReference type="EC" id="1.16.1.9" evidence="3"/>
<evidence type="ECO:0000256" key="3">
    <source>
        <dbReference type="ARBA" id="ARBA00012668"/>
    </source>
</evidence>
<dbReference type="GO" id="GO:0005886">
    <property type="term" value="C:plasma membrane"/>
    <property type="evidence" value="ECO:0007669"/>
    <property type="project" value="UniProtKB-SubCell"/>
</dbReference>
<dbReference type="EMBL" id="LXTC01000002">
    <property type="protein sequence ID" value="OBA22634.1"/>
    <property type="molecule type" value="Genomic_DNA"/>
</dbReference>
<gene>
    <name evidence="17" type="ORF">METBIDRAFT_38885</name>
</gene>
<keyword evidence="10 15" id="KW-1133">Transmembrane helix</keyword>
<comment type="subcellular location">
    <subcellularLocation>
        <location evidence="1">Cell membrane</location>
        <topology evidence="1">Multi-pass membrane protein</topology>
    </subcellularLocation>
</comment>
<protein>
    <recommendedName>
        <fullName evidence="3">ferric-chelate reductase (NADPH)</fullName>
        <ecNumber evidence="3">1.16.1.9</ecNumber>
    </recommendedName>
</protein>
<evidence type="ECO:0000256" key="7">
    <source>
        <dbReference type="ARBA" id="ARBA00022692"/>
    </source>
</evidence>
<keyword evidence="4" id="KW-0813">Transport</keyword>
<evidence type="ECO:0000259" key="16">
    <source>
        <dbReference type="PROSITE" id="PS51384"/>
    </source>
</evidence>
<dbReference type="InterPro" id="IPR013121">
    <property type="entry name" value="Fe_red_NAD-bd_6"/>
</dbReference>
<dbReference type="GO" id="GO:0006826">
    <property type="term" value="P:iron ion transport"/>
    <property type="evidence" value="ECO:0007669"/>
    <property type="project" value="TreeGrafter"/>
</dbReference>
<keyword evidence="9" id="KW-0249">Electron transport</keyword>
<dbReference type="InterPro" id="IPR017927">
    <property type="entry name" value="FAD-bd_FR_type"/>
</dbReference>
<dbReference type="RefSeq" id="XP_018713130.1">
    <property type="nucleotide sequence ID" value="XM_018857063.1"/>
</dbReference>
<dbReference type="SFLD" id="SFLDG01168">
    <property type="entry name" value="Ferric_reductase_subgroup_(FRE"/>
    <property type="match status" value="1"/>
</dbReference>
<feature type="domain" description="FAD-binding FR-type" evidence="16">
    <location>
        <begin position="262"/>
        <end position="395"/>
    </location>
</feature>
<feature type="transmembrane region" description="Helical" evidence="15">
    <location>
        <begin position="20"/>
        <end position="45"/>
    </location>
</feature>
<dbReference type="InterPro" id="IPR039261">
    <property type="entry name" value="FNR_nucleotide-bd"/>
</dbReference>
<dbReference type="GO" id="GO:0015677">
    <property type="term" value="P:copper ion import"/>
    <property type="evidence" value="ECO:0007669"/>
    <property type="project" value="TreeGrafter"/>
</dbReference>
<evidence type="ECO:0000256" key="13">
    <source>
        <dbReference type="ARBA" id="ARBA00023136"/>
    </source>
</evidence>
<keyword evidence="7 15" id="KW-0812">Transmembrane</keyword>
<dbReference type="PANTHER" id="PTHR32361">
    <property type="entry name" value="FERRIC/CUPRIC REDUCTASE TRANSMEMBRANE COMPONENT"/>
    <property type="match status" value="1"/>
</dbReference>
<comment type="caution">
    <text evidence="17">The sequence shown here is derived from an EMBL/GenBank/DDBJ whole genome shotgun (WGS) entry which is preliminary data.</text>
</comment>
<evidence type="ECO:0000256" key="10">
    <source>
        <dbReference type="ARBA" id="ARBA00022989"/>
    </source>
</evidence>
<keyword evidence="5" id="KW-1003">Cell membrane</keyword>
<feature type="transmembrane region" description="Helical" evidence="15">
    <location>
        <begin position="161"/>
        <end position="182"/>
    </location>
</feature>
<dbReference type="PANTHER" id="PTHR32361:SF28">
    <property type="entry name" value="FRP1P"/>
    <property type="match status" value="1"/>
</dbReference>
<evidence type="ECO:0000256" key="5">
    <source>
        <dbReference type="ARBA" id="ARBA00022475"/>
    </source>
</evidence>
<accession>A0A1A0HET1</accession>
<dbReference type="SFLD" id="SFLDS00052">
    <property type="entry name" value="Ferric_Reductase_Domain"/>
    <property type="match status" value="1"/>
</dbReference>
<dbReference type="PROSITE" id="PS51384">
    <property type="entry name" value="FAD_FR"/>
    <property type="match status" value="1"/>
</dbReference>
<name>A0A1A0HET1_9ASCO</name>
<dbReference type="SUPFAM" id="SSF63380">
    <property type="entry name" value="Riboflavin synthase domain-like"/>
    <property type="match status" value="1"/>
</dbReference>